<feature type="transmembrane region" description="Helical" evidence="1">
    <location>
        <begin position="39"/>
        <end position="61"/>
    </location>
</feature>
<sequence>MLIIRLKAIAAFFLFFIIGLGVFYFSIQEIIEYFKFHDVIIYSWMDCFALVFSFVVFLFSIYPIHIAFYGIPIPAGKSRGIYKTAIVFFAASLVIPIVFSFIYANKIESKGYIQCQGIPSGWMPGMATKYAINEDLCLKKSD</sequence>
<keyword evidence="1" id="KW-1133">Transmembrane helix</keyword>
<evidence type="ECO:0000313" key="3">
    <source>
        <dbReference type="Proteomes" id="UP000031883"/>
    </source>
</evidence>
<feature type="transmembrane region" description="Helical" evidence="1">
    <location>
        <begin position="6"/>
        <end position="27"/>
    </location>
</feature>
<protein>
    <recommendedName>
        <fullName evidence="4">DUF1240 domain-containing protein</fullName>
    </recommendedName>
</protein>
<evidence type="ECO:0000313" key="2">
    <source>
        <dbReference type="EMBL" id="AJJ37917.1"/>
    </source>
</evidence>
<proteinExistence type="predicted"/>
<organism evidence="2 3">
    <name type="scientific">Yersinia rochesterensis</name>
    <dbReference type="NCBI Taxonomy" id="1604335"/>
    <lineage>
        <taxon>Bacteria</taxon>
        <taxon>Pseudomonadati</taxon>
        <taxon>Pseudomonadota</taxon>
        <taxon>Gammaproteobacteria</taxon>
        <taxon>Enterobacterales</taxon>
        <taxon>Yersiniaceae</taxon>
        <taxon>Yersinia</taxon>
    </lineage>
</organism>
<dbReference type="EMBL" id="CP009997">
    <property type="protein sequence ID" value="AJJ37917.1"/>
    <property type="molecule type" value="Genomic_DNA"/>
</dbReference>
<gene>
    <name evidence="2" type="ORF">CH54_514</name>
</gene>
<dbReference type="RefSeq" id="WP_038633118.1">
    <property type="nucleotide sequence ID" value="NZ_CP008955.1"/>
</dbReference>
<keyword evidence="1" id="KW-0472">Membrane</keyword>
<feature type="transmembrane region" description="Helical" evidence="1">
    <location>
        <begin position="81"/>
        <end position="104"/>
    </location>
</feature>
<evidence type="ECO:0008006" key="4">
    <source>
        <dbReference type="Google" id="ProtNLM"/>
    </source>
</evidence>
<keyword evidence="3" id="KW-1185">Reference proteome</keyword>
<accession>A0ABM5STH7</accession>
<keyword evidence="1" id="KW-0812">Transmembrane</keyword>
<reference evidence="2 3" key="1">
    <citation type="journal article" date="2015" name="Genome Announc.">
        <title>Thirty-Two Complete Genome Assemblies of Nine Yersinia Species, Including Y. pestis, Y. pseudotuberculosis, and Y. enterocolitica.</title>
        <authorList>
            <person name="Johnson S.L."/>
            <person name="Daligault H.E."/>
            <person name="Davenport K.W."/>
            <person name="Jaissle J."/>
            <person name="Frey K.G."/>
            <person name="Ladner J.T."/>
            <person name="Broomall S.M."/>
            <person name="Bishop-Lilly K.A."/>
            <person name="Bruce D.C."/>
            <person name="Coyne S.R."/>
            <person name="Gibbons H.S."/>
            <person name="Lo C.C."/>
            <person name="Munk A.C."/>
            <person name="Rosenzweig C.N."/>
            <person name="Koroleva G.I."/>
            <person name="Palacios G.F."/>
            <person name="Redden C.L."/>
            <person name="Xu Y."/>
            <person name="Minogue T.D."/>
            <person name="Chain P.S."/>
        </authorList>
    </citation>
    <scope>NUCLEOTIDE SEQUENCE [LARGE SCALE GENOMIC DNA]</scope>
    <source>
        <strain evidence="2 3">Y231</strain>
    </source>
</reference>
<dbReference type="Proteomes" id="UP000031883">
    <property type="component" value="Chromosome"/>
</dbReference>
<name>A0ABM5STH7_9GAMM</name>
<evidence type="ECO:0000256" key="1">
    <source>
        <dbReference type="SAM" id="Phobius"/>
    </source>
</evidence>